<evidence type="ECO:0000256" key="18">
    <source>
        <dbReference type="PROSITE-ProRule" id="PRU10141"/>
    </source>
</evidence>
<accession>A0AAD1YWC2</accession>
<evidence type="ECO:0000313" key="23">
    <source>
        <dbReference type="EMBL" id="CAI9758089.1"/>
    </source>
</evidence>
<dbReference type="InterPro" id="IPR011009">
    <property type="entry name" value="Kinase-like_dom_sf"/>
</dbReference>
<dbReference type="AlphaFoldDB" id="A0AAD1YWC2"/>
<evidence type="ECO:0000256" key="6">
    <source>
        <dbReference type="ARBA" id="ARBA00022527"/>
    </source>
</evidence>
<dbReference type="PROSITE" id="PS00307">
    <property type="entry name" value="LECTIN_LEGUME_BETA"/>
    <property type="match status" value="1"/>
</dbReference>
<evidence type="ECO:0000256" key="20">
    <source>
        <dbReference type="SAM" id="Phobius"/>
    </source>
</evidence>
<dbReference type="Gene3D" id="2.60.120.200">
    <property type="match status" value="1"/>
</dbReference>
<proteinExistence type="inferred from homology"/>
<name>A0AAD1YWC2_9LAMI</name>
<dbReference type="EMBL" id="OU503038">
    <property type="protein sequence ID" value="CAI9758089.1"/>
    <property type="molecule type" value="Genomic_DNA"/>
</dbReference>
<keyword evidence="14 20" id="KW-1133">Transmembrane helix</keyword>
<dbReference type="Gene3D" id="1.10.510.10">
    <property type="entry name" value="Transferase(Phosphotransferase) domain 1"/>
    <property type="match status" value="1"/>
</dbReference>
<dbReference type="Proteomes" id="UP000834106">
    <property type="component" value="Chromosome 3"/>
</dbReference>
<evidence type="ECO:0000256" key="19">
    <source>
        <dbReference type="SAM" id="MobiDB-lite"/>
    </source>
</evidence>
<evidence type="ECO:0000256" key="13">
    <source>
        <dbReference type="ARBA" id="ARBA00022840"/>
    </source>
</evidence>
<dbReference type="SUPFAM" id="SSF49899">
    <property type="entry name" value="Concanavalin A-like lectins/glucanases"/>
    <property type="match status" value="1"/>
</dbReference>
<dbReference type="InterPro" id="IPR017441">
    <property type="entry name" value="Protein_kinase_ATP_BS"/>
</dbReference>
<dbReference type="InterPro" id="IPR019825">
    <property type="entry name" value="Lectin_legB_Mn/Ca_BS"/>
</dbReference>
<feature type="transmembrane region" description="Helical" evidence="20">
    <location>
        <begin position="289"/>
        <end position="315"/>
    </location>
</feature>
<keyword evidence="12" id="KW-0418">Kinase</keyword>
<dbReference type="InterPro" id="IPR000719">
    <property type="entry name" value="Prot_kinase_dom"/>
</dbReference>
<keyword evidence="9 21" id="KW-0732">Signal</keyword>
<keyword evidence="15 20" id="KW-0472">Membrane</keyword>
<protein>
    <recommendedName>
        <fullName evidence="4">non-specific serine/threonine protein kinase</fullName>
        <ecNumber evidence="4">2.7.11.1</ecNumber>
    </recommendedName>
</protein>
<keyword evidence="7" id="KW-0808">Transferase</keyword>
<dbReference type="PROSITE" id="PS50011">
    <property type="entry name" value="PROTEIN_KINASE_DOM"/>
    <property type="match status" value="1"/>
</dbReference>
<evidence type="ECO:0000256" key="9">
    <source>
        <dbReference type="ARBA" id="ARBA00022729"/>
    </source>
</evidence>
<dbReference type="InterPro" id="IPR013320">
    <property type="entry name" value="ConA-like_dom_sf"/>
</dbReference>
<evidence type="ECO:0000256" key="7">
    <source>
        <dbReference type="ARBA" id="ARBA00022679"/>
    </source>
</evidence>
<evidence type="ECO:0000256" key="1">
    <source>
        <dbReference type="ARBA" id="ARBA00004251"/>
    </source>
</evidence>
<dbReference type="PANTHER" id="PTHR27007">
    <property type="match status" value="1"/>
</dbReference>
<keyword evidence="16" id="KW-0675">Receptor</keyword>
<dbReference type="PROSITE" id="PS00107">
    <property type="entry name" value="PROTEIN_KINASE_ATP"/>
    <property type="match status" value="1"/>
</dbReference>
<feature type="binding site" evidence="18">
    <location>
        <position position="382"/>
    </location>
    <ligand>
        <name>ATP</name>
        <dbReference type="ChEBI" id="CHEBI:30616"/>
    </ligand>
</feature>
<dbReference type="PROSITE" id="PS00108">
    <property type="entry name" value="PROTEIN_KINASE_ST"/>
    <property type="match status" value="1"/>
</dbReference>
<feature type="region of interest" description="Disordered" evidence="19">
    <location>
        <begin position="649"/>
        <end position="689"/>
    </location>
</feature>
<dbReference type="InterPro" id="IPR008271">
    <property type="entry name" value="Ser/Thr_kinase_AS"/>
</dbReference>
<dbReference type="GO" id="GO:0005886">
    <property type="term" value="C:plasma membrane"/>
    <property type="evidence" value="ECO:0007669"/>
    <property type="project" value="UniProtKB-SubCell"/>
</dbReference>
<keyword evidence="17" id="KW-0325">Glycoprotein</keyword>
<dbReference type="GO" id="GO:0004674">
    <property type="term" value="F:protein serine/threonine kinase activity"/>
    <property type="evidence" value="ECO:0007669"/>
    <property type="project" value="UniProtKB-KW"/>
</dbReference>
<reference evidence="23" key="1">
    <citation type="submission" date="2023-05" db="EMBL/GenBank/DDBJ databases">
        <authorList>
            <person name="Huff M."/>
        </authorList>
    </citation>
    <scope>NUCLEOTIDE SEQUENCE</scope>
</reference>
<dbReference type="Pfam" id="PF00139">
    <property type="entry name" value="Lectin_legB"/>
    <property type="match status" value="1"/>
</dbReference>
<keyword evidence="6" id="KW-0723">Serine/threonine-protein kinase</keyword>
<evidence type="ECO:0000256" key="16">
    <source>
        <dbReference type="ARBA" id="ARBA00023170"/>
    </source>
</evidence>
<dbReference type="InterPro" id="IPR001220">
    <property type="entry name" value="Legume_lectin_dom"/>
</dbReference>
<feature type="signal peptide" evidence="21">
    <location>
        <begin position="1"/>
        <end position="24"/>
    </location>
</feature>
<evidence type="ECO:0000256" key="8">
    <source>
        <dbReference type="ARBA" id="ARBA00022692"/>
    </source>
</evidence>
<dbReference type="GO" id="GO:0030246">
    <property type="term" value="F:carbohydrate binding"/>
    <property type="evidence" value="ECO:0007669"/>
    <property type="project" value="UniProtKB-KW"/>
</dbReference>
<keyword evidence="24" id="KW-1185">Reference proteome</keyword>
<evidence type="ECO:0000256" key="4">
    <source>
        <dbReference type="ARBA" id="ARBA00012513"/>
    </source>
</evidence>
<dbReference type="InterPro" id="IPR050528">
    <property type="entry name" value="L-type_Lectin-RKs"/>
</dbReference>
<evidence type="ECO:0000256" key="2">
    <source>
        <dbReference type="ARBA" id="ARBA00008536"/>
    </source>
</evidence>
<evidence type="ECO:0000256" key="21">
    <source>
        <dbReference type="SAM" id="SignalP"/>
    </source>
</evidence>
<evidence type="ECO:0000259" key="22">
    <source>
        <dbReference type="PROSITE" id="PS50011"/>
    </source>
</evidence>
<sequence length="689" mass="76713">MGELTANFSAAVFVFCFYLAIVSAQKLDTFSREYGPFNETHYAIFEVETPATISNKALQVTPDSASAGFNMTYNSGRILYKQPFKLWEGDISSSRENPVASFNTSFLINVYRPKNETPGEGLAFLIAADLNLPPNSYGEFLGLTNATTDGNDSNHLVAVEFDTFKQDFDPDDNHVGIDINGVRSLRTESLTPFNITIAPKGPKFYNVWVDYDGVEKFLAVYIAEQAEQTGPTPPKPSSSIISANLNLRDHLNQYSYFGFSASTGNFTQLNCVLRWNLTIHYFPDQNHTWLKITLGVGVPILVLLIMGAVGFGYYFRKRRMAHCNSNLAGALKSLPGTPREFKFMDLKRATNSFDEKNKLGQGGYGVVYKGFLAKENLEIAVKWFSRESIKGQDDFLAELTIINRLRHKHLVKLLGWCHKNRKLLLVYEYMPNGSLDKHLFSEPNIEPLGWSLRYKIVSGVASALHYLHNEYEQRVVHRDLKASNIMLDSNFDSRLGDFGLARALDNGKTSYAEAEGVLGTMGYIAPECFHTGTATQQSDVFAFGAVLLELVCGLRPGTRIAGFQLLVDWVWFLHRDGRLLDAVDQRLYDEFVAEEAERLLLLGLACSHPTASERPKTQAIIQIISGTVPVPNVPPFKPAFVWPAAGHTDLDSSSVKTTSITTSTSHSSSGWSPQDLSRENYTGNTDSLV</sequence>
<dbReference type="SMART" id="SM00220">
    <property type="entry name" value="S_TKc"/>
    <property type="match status" value="1"/>
</dbReference>
<dbReference type="FunFam" id="3.30.200.20:FF:000320">
    <property type="entry name" value="probable L-type lectin-domain containing receptor kinase S.5"/>
    <property type="match status" value="1"/>
</dbReference>
<evidence type="ECO:0000256" key="3">
    <source>
        <dbReference type="ARBA" id="ARBA00010217"/>
    </source>
</evidence>
<dbReference type="Gene3D" id="3.30.200.20">
    <property type="entry name" value="Phosphorylase Kinase, domain 1"/>
    <property type="match status" value="1"/>
</dbReference>
<dbReference type="CDD" id="cd06899">
    <property type="entry name" value="lectin_legume_LecRK_Arcelin_ConA"/>
    <property type="match status" value="1"/>
</dbReference>
<evidence type="ECO:0000256" key="17">
    <source>
        <dbReference type="ARBA" id="ARBA00023180"/>
    </source>
</evidence>
<evidence type="ECO:0000256" key="12">
    <source>
        <dbReference type="ARBA" id="ARBA00022777"/>
    </source>
</evidence>
<evidence type="ECO:0000256" key="14">
    <source>
        <dbReference type="ARBA" id="ARBA00022989"/>
    </source>
</evidence>
<gene>
    <name evidence="23" type="ORF">FPE_LOCUS5519</name>
</gene>
<dbReference type="EC" id="2.7.11.1" evidence="4"/>
<dbReference type="SUPFAM" id="SSF56112">
    <property type="entry name" value="Protein kinase-like (PK-like)"/>
    <property type="match status" value="1"/>
</dbReference>
<organism evidence="23 24">
    <name type="scientific">Fraxinus pennsylvanica</name>
    <dbReference type="NCBI Taxonomy" id="56036"/>
    <lineage>
        <taxon>Eukaryota</taxon>
        <taxon>Viridiplantae</taxon>
        <taxon>Streptophyta</taxon>
        <taxon>Embryophyta</taxon>
        <taxon>Tracheophyta</taxon>
        <taxon>Spermatophyta</taxon>
        <taxon>Magnoliopsida</taxon>
        <taxon>eudicotyledons</taxon>
        <taxon>Gunneridae</taxon>
        <taxon>Pentapetalae</taxon>
        <taxon>asterids</taxon>
        <taxon>lamiids</taxon>
        <taxon>Lamiales</taxon>
        <taxon>Oleaceae</taxon>
        <taxon>Oleeae</taxon>
        <taxon>Fraxinus</taxon>
    </lineage>
</organism>
<keyword evidence="10" id="KW-0430">Lectin</keyword>
<evidence type="ECO:0000256" key="10">
    <source>
        <dbReference type="ARBA" id="ARBA00022734"/>
    </source>
</evidence>
<keyword evidence="8 20" id="KW-0812">Transmembrane</keyword>
<keyword evidence="11 18" id="KW-0547">Nucleotide-binding</keyword>
<evidence type="ECO:0000313" key="24">
    <source>
        <dbReference type="Proteomes" id="UP000834106"/>
    </source>
</evidence>
<feature type="compositionally biased region" description="Polar residues" evidence="19">
    <location>
        <begin position="679"/>
        <end position="689"/>
    </location>
</feature>
<feature type="chain" id="PRO_5042160687" description="non-specific serine/threonine protein kinase" evidence="21">
    <location>
        <begin position="25"/>
        <end position="689"/>
    </location>
</feature>
<evidence type="ECO:0000256" key="5">
    <source>
        <dbReference type="ARBA" id="ARBA00022475"/>
    </source>
</evidence>
<feature type="domain" description="Protein kinase" evidence="22">
    <location>
        <begin position="353"/>
        <end position="640"/>
    </location>
</feature>
<dbReference type="GO" id="GO:0005524">
    <property type="term" value="F:ATP binding"/>
    <property type="evidence" value="ECO:0007669"/>
    <property type="project" value="UniProtKB-UniRule"/>
</dbReference>
<keyword evidence="13 18" id="KW-0067">ATP-binding</keyword>
<comment type="similarity">
    <text evidence="3">In the C-terminal section; belongs to the protein kinase superfamily. Ser/Thr protein kinase family.</text>
</comment>
<comment type="similarity">
    <text evidence="2">In the N-terminal section; belongs to the leguminous lectin family.</text>
</comment>
<comment type="subcellular location">
    <subcellularLocation>
        <location evidence="1">Cell membrane</location>
        <topology evidence="1">Single-pass type I membrane protein</topology>
    </subcellularLocation>
</comment>
<evidence type="ECO:0000256" key="11">
    <source>
        <dbReference type="ARBA" id="ARBA00022741"/>
    </source>
</evidence>
<dbReference type="FunFam" id="1.10.510.10:FF:000444">
    <property type="entry name" value="probable L-type lectin-domain containing receptor kinase S.5"/>
    <property type="match status" value="1"/>
</dbReference>
<keyword evidence="5" id="KW-1003">Cell membrane</keyword>
<dbReference type="Pfam" id="PF00069">
    <property type="entry name" value="Pkinase"/>
    <property type="match status" value="1"/>
</dbReference>
<evidence type="ECO:0000256" key="15">
    <source>
        <dbReference type="ARBA" id="ARBA00023136"/>
    </source>
</evidence>
<feature type="compositionally biased region" description="Low complexity" evidence="19">
    <location>
        <begin position="652"/>
        <end position="672"/>
    </location>
</feature>